<dbReference type="GO" id="GO:0005886">
    <property type="term" value="C:plasma membrane"/>
    <property type="evidence" value="ECO:0007669"/>
    <property type="project" value="UniProtKB-SubCell"/>
</dbReference>
<feature type="transmembrane region" description="Helical" evidence="7">
    <location>
        <begin position="191"/>
        <end position="211"/>
    </location>
</feature>
<dbReference type="NCBIfam" id="TIGR00797">
    <property type="entry name" value="matE"/>
    <property type="match status" value="1"/>
</dbReference>
<dbReference type="KEGG" id="wco:G7084_07615"/>
<accession>A0A6G8B1Q5</accession>
<evidence type="ECO:0000256" key="6">
    <source>
        <dbReference type="ARBA" id="ARBA00023136"/>
    </source>
</evidence>
<dbReference type="InterPro" id="IPR052031">
    <property type="entry name" value="Membrane_Transporter-Flippase"/>
</dbReference>
<dbReference type="PIRSF" id="PIRSF006603">
    <property type="entry name" value="DinF"/>
    <property type="match status" value="1"/>
</dbReference>
<protein>
    <submittedName>
        <fullName evidence="8">MATE family efflux transporter</fullName>
    </submittedName>
</protein>
<evidence type="ECO:0000256" key="7">
    <source>
        <dbReference type="SAM" id="Phobius"/>
    </source>
</evidence>
<feature type="transmembrane region" description="Helical" evidence="7">
    <location>
        <begin position="391"/>
        <end position="412"/>
    </location>
</feature>
<dbReference type="PANTHER" id="PTHR43549">
    <property type="entry name" value="MULTIDRUG RESISTANCE PROTEIN YPNP-RELATED"/>
    <property type="match status" value="1"/>
</dbReference>
<gene>
    <name evidence="8" type="ORF">G7084_07615</name>
</gene>
<feature type="transmembrane region" description="Helical" evidence="7">
    <location>
        <begin position="162"/>
        <end position="185"/>
    </location>
</feature>
<dbReference type="GO" id="GO:0015297">
    <property type="term" value="F:antiporter activity"/>
    <property type="evidence" value="ECO:0007669"/>
    <property type="project" value="InterPro"/>
</dbReference>
<feature type="transmembrane region" description="Helical" evidence="7">
    <location>
        <begin position="318"/>
        <end position="338"/>
    </location>
</feature>
<dbReference type="Proteomes" id="UP000500741">
    <property type="component" value="Chromosome"/>
</dbReference>
<dbReference type="AlphaFoldDB" id="A0A6G8B1Q5"/>
<evidence type="ECO:0000256" key="5">
    <source>
        <dbReference type="ARBA" id="ARBA00022989"/>
    </source>
</evidence>
<evidence type="ECO:0000256" key="1">
    <source>
        <dbReference type="ARBA" id="ARBA00004651"/>
    </source>
</evidence>
<dbReference type="InterPro" id="IPR002528">
    <property type="entry name" value="MATE_fam"/>
</dbReference>
<keyword evidence="5 7" id="KW-1133">Transmembrane helix</keyword>
<keyword evidence="9" id="KW-1185">Reference proteome</keyword>
<evidence type="ECO:0000313" key="9">
    <source>
        <dbReference type="Proteomes" id="UP000500741"/>
    </source>
</evidence>
<dbReference type="Pfam" id="PF01554">
    <property type="entry name" value="MatE"/>
    <property type="match status" value="2"/>
</dbReference>
<dbReference type="EMBL" id="CP049888">
    <property type="protein sequence ID" value="QIL51167.1"/>
    <property type="molecule type" value="Genomic_DNA"/>
</dbReference>
<keyword evidence="4 7" id="KW-0812">Transmembrane</keyword>
<feature type="transmembrane region" description="Helical" evidence="7">
    <location>
        <begin position="280"/>
        <end position="297"/>
    </location>
</feature>
<dbReference type="InterPro" id="IPR048279">
    <property type="entry name" value="MdtK-like"/>
</dbReference>
<feature type="transmembrane region" description="Helical" evidence="7">
    <location>
        <begin position="95"/>
        <end position="117"/>
    </location>
</feature>
<feature type="transmembrane region" description="Helical" evidence="7">
    <location>
        <begin position="232"/>
        <end position="260"/>
    </location>
</feature>
<evidence type="ECO:0000256" key="4">
    <source>
        <dbReference type="ARBA" id="ARBA00022692"/>
    </source>
</evidence>
<feature type="transmembrane region" description="Helical" evidence="7">
    <location>
        <begin position="129"/>
        <end position="150"/>
    </location>
</feature>
<name>A0A6G8B1Q5_9LACO</name>
<keyword evidence="3" id="KW-1003">Cell membrane</keyword>
<dbReference type="RefSeq" id="WP_166011490.1">
    <property type="nucleotide sequence ID" value="NZ_CP049888.1"/>
</dbReference>
<evidence type="ECO:0000256" key="2">
    <source>
        <dbReference type="ARBA" id="ARBA00022448"/>
    </source>
</evidence>
<evidence type="ECO:0000313" key="8">
    <source>
        <dbReference type="EMBL" id="QIL51167.1"/>
    </source>
</evidence>
<comment type="subcellular location">
    <subcellularLocation>
        <location evidence="1">Cell membrane</location>
        <topology evidence="1">Multi-pass membrane protein</topology>
    </subcellularLocation>
</comment>
<feature type="transmembrane region" description="Helical" evidence="7">
    <location>
        <begin position="53"/>
        <end position="74"/>
    </location>
</feature>
<dbReference type="PANTHER" id="PTHR43549:SF3">
    <property type="entry name" value="MULTIDRUG RESISTANCE PROTEIN YPNP-RELATED"/>
    <property type="match status" value="1"/>
</dbReference>
<keyword evidence="6 7" id="KW-0472">Membrane</keyword>
<sequence>MQDLTKGNPVKLIMLFTLPIIVGYLFQNLYNIIDMLIVGQTLGVQALAAVGSTGSVMFLALGFVGGVTSGMSIITAQRYGAQDWAGVRRSFGQSILASGLITVVLTLVGVVGLRGLLTLMQTPQSIFEMAYAFIVIIWGGLVTQVGYNILANEMRAVGNSRAPLYHLILGMVINILLELLFIIVFRWGTAGAAAATVTAYGISTATSWWHIKKFIPVLHITKADLKWDANEIKIHLSAALPMGFQQSVIAIGSMTLQAAINSLGTDAVAGYTAASKVDQILVLVLMSFGVTMATYVAQNYGAGEYRRILVGMRQALKINIGFGIILGIFEISFGRYLVQLFLDSHSGDGAVIQHLAQTYFGANGPFYAILGILFILRYALQGLGNTKAPTLAGFAEMFSRSLGAFVLVIWFGFYGASLSNPLAWLASVLCLVPAWNKHRREILRKIQEK</sequence>
<keyword evidence="2" id="KW-0813">Transport</keyword>
<proteinExistence type="predicted"/>
<feature type="transmembrane region" description="Helical" evidence="7">
    <location>
        <begin position="12"/>
        <end position="33"/>
    </location>
</feature>
<feature type="transmembrane region" description="Helical" evidence="7">
    <location>
        <begin position="358"/>
        <end position="379"/>
    </location>
</feature>
<reference evidence="8 9" key="1">
    <citation type="submission" date="2020-03" db="EMBL/GenBank/DDBJ databases">
        <title>Weissella sp. nov., isolated from Cybister lewisianus.</title>
        <authorList>
            <person name="Hyun D.-W."/>
            <person name="Bae J.-W."/>
        </authorList>
    </citation>
    <scope>NUCLEOTIDE SEQUENCE [LARGE SCALE GENOMIC DNA]</scope>
    <source>
        <strain evidence="8 9">HDW19</strain>
    </source>
</reference>
<evidence type="ECO:0000256" key="3">
    <source>
        <dbReference type="ARBA" id="ARBA00022475"/>
    </source>
</evidence>
<dbReference type="GO" id="GO:0042910">
    <property type="term" value="F:xenobiotic transmembrane transporter activity"/>
    <property type="evidence" value="ECO:0007669"/>
    <property type="project" value="InterPro"/>
</dbReference>
<organism evidence="8 9">
    <name type="scientific">Weissella coleopterorum</name>
    <dbReference type="NCBI Taxonomy" id="2714949"/>
    <lineage>
        <taxon>Bacteria</taxon>
        <taxon>Bacillati</taxon>
        <taxon>Bacillota</taxon>
        <taxon>Bacilli</taxon>
        <taxon>Lactobacillales</taxon>
        <taxon>Lactobacillaceae</taxon>
        <taxon>Weissella</taxon>
    </lineage>
</organism>
<dbReference type="CDD" id="cd13138">
    <property type="entry name" value="MATE_yoeA_like"/>
    <property type="match status" value="1"/>
</dbReference>